<keyword evidence="1" id="KW-0812">Transmembrane</keyword>
<name>A0AAE1H5F2_9NEOP</name>
<accession>A0AAE1H5F2</accession>
<evidence type="ECO:0000256" key="1">
    <source>
        <dbReference type="SAM" id="Phobius"/>
    </source>
</evidence>
<gene>
    <name evidence="2" type="ORF">KUF71_024475</name>
</gene>
<dbReference type="EMBL" id="JAHWGI010000409">
    <property type="protein sequence ID" value="KAK3915176.1"/>
    <property type="molecule type" value="Genomic_DNA"/>
</dbReference>
<evidence type="ECO:0000313" key="2">
    <source>
        <dbReference type="EMBL" id="KAK3915176.1"/>
    </source>
</evidence>
<evidence type="ECO:0000313" key="3">
    <source>
        <dbReference type="Proteomes" id="UP001219518"/>
    </source>
</evidence>
<keyword evidence="3" id="KW-1185">Reference proteome</keyword>
<feature type="transmembrane region" description="Helical" evidence="1">
    <location>
        <begin position="285"/>
        <end position="304"/>
    </location>
</feature>
<keyword evidence="1" id="KW-1133">Transmembrane helix</keyword>
<dbReference type="Proteomes" id="UP001219518">
    <property type="component" value="Unassembled WGS sequence"/>
</dbReference>
<dbReference type="AlphaFoldDB" id="A0AAE1H5F2"/>
<organism evidence="2 3">
    <name type="scientific">Frankliniella fusca</name>
    <dbReference type="NCBI Taxonomy" id="407009"/>
    <lineage>
        <taxon>Eukaryota</taxon>
        <taxon>Metazoa</taxon>
        <taxon>Ecdysozoa</taxon>
        <taxon>Arthropoda</taxon>
        <taxon>Hexapoda</taxon>
        <taxon>Insecta</taxon>
        <taxon>Pterygota</taxon>
        <taxon>Neoptera</taxon>
        <taxon>Paraneoptera</taxon>
        <taxon>Thysanoptera</taxon>
        <taxon>Terebrantia</taxon>
        <taxon>Thripoidea</taxon>
        <taxon>Thripidae</taxon>
        <taxon>Frankliniella</taxon>
    </lineage>
</organism>
<sequence>MFKHISCLYINMVFKRLEFSNFVDEFIFQIVFLNPSLKFSLLCCCYRDAFCPFRCKACQHLVYIDLKMSLTFSSNIIGLIFIFGQCQYVVKLLQCGKCFVIYKQSLCYAKEKKSICSVSIIIIKMCFCCKFYCKSHILFHHPCVSYEICQPYSEMFEIIILLSVGGTENPGIIRALCCMCFVTCEFLYGIAVVFSVERLLMKVSLLLLFPHHSLRQFPPFSYLYVVKPVSLTCDESIFPLHQLLIQKEVLSQKVELVDVIYFSICVTFSNVMMKRDKALLLGTNSIIYNYCFENFLCFLCFAQAGMKKLSLTLNV</sequence>
<protein>
    <submittedName>
        <fullName evidence="2">Uncharacterized protein</fullName>
    </submittedName>
</protein>
<keyword evidence="1" id="KW-0472">Membrane</keyword>
<comment type="caution">
    <text evidence="2">The sequence shown here is derived from an EMBL/GenBank/DDBJ whole genome shotgun (WGS) entry which is preliminary data.</text>
</comment>
<reference evidence="2" key="2">
    <citation type="journal article" date="2023" name="BMC Genomics">
        <title>Pest status, molecular evolution, and epigenetic factors derived from the genome assembly of Frankliniella fusca, a thysanopteran phytovirus vector.</title>
        <authorList>
            <person name="Catto M.A."/>
            <person name="Labadie P.E."/>
            <person name="Jacobson A.L."/>
            <person name="Kennedy G.G."/>
            <person name="Srinivasan R."/>
            <person name="Hunt B.G."/>
        </authorList>
    </citation>
    <scope>NUCLEOTIDE SEQUENCE</scope>
    <source>
        <strain evidence="2">PL_HMW_Pooled</strain>
    </source>
</reference>
<reference evidence="2" key="1">
    <citation type="submission" date="2021-07" db="EMBL/GenBank/DDBJ databases">
        <authorList>
            <person name="Catto M.A."/>
            <person name="Jacobson A."/>
            <person name="Kennedy G."/>
            <person name="Labadie P."/>
            <person name="Hunt B.G."/>
            <person name="Srinivasan R."/>
        </authorList>
    </citation>
    <scope>NUCLEOTIDE SEQUENCE</scope>
    <source>
        <strain evidence="2">PL_HMW_Pooled</strain>
        <tissue evidence="2">Head</tissue>
    </source>
</reference>
<proteinExistence type="predicted"/>